<evidence type="ECO:0000256" key="4">
    <source>
        <dbReference type="ARBA" id="ARBA00022692"/>
    </source>
</evidence>
<reference evidence="10" key="1">
    <citation type="submission" date="2020-11" db="EMBL/GenBank/DDBJ databases">
        <authorList>
            <person name="Tran Van P."/>
        </authorList>
    </citation>
    <scope>NUCLEOTIDE SEQUENCE</scope>
</reference>
<evidence type="ECO:0000313" key="10">
    <source>
        <dbReference type="EMBL" id="CAD7441290.1"/>
    </source>
</evidence>
<dbReference type="GO" id="GO:0005975">
    <property type="term" value="P:carbohydrate metabolic process"/>
    <property type="evidence" value="ECO:0007669"/>
    <property type="project" value="UniProtKB-ARBA"/>
</dbReference>
<dbReference type="GO" id="GO:0016020">
    <property type="term" value="C:membrane"/>
    <property type="evidence" value="ECO:0007669"/>
    <property type="project" value="UniProtKB-SubCell"/>
</dbReference>
<evidence type="ECO:0000256" key="6">
    <source>
        <dbReference type="ARBA" id="ARBA00023136"/>
    </source>
</evidence>
<feature type="transmembrane region" description="Helical" evidence="8">
    <location>
        <begin position="876"/>
        <end position="893"/>
    </location>
</feature>
<dbReference type="PANTHER" id="PTHR13533:SF1">
    <property type="entry name" value="N-ACETYLNEURAMINATE 9-O-ACETYLTRANSFERASE"/>
    <property type="match status" value="1"/>
</dbReference>
<dbReference type="EMBL" id="OD565273">
    <property type="protein sequence ID" value="CAD7441290.1"/>
    <property type="molecule type" value="Genomic_DNA"/>
</dbReference>
<feature type="transmembrane region" description="Helical" evidence="8">
    <location>
        <begin position="832"/>
        <end position="855"/>
    </location>
</feature>
<dbReference type="Gene3D" id="3.40.50.1110">
    <property type="entry name" value="SGNH hydrolase"/>
    <property type="match status" value="1"/>
</dbReference>
<evidence type="ECO:0000256" key="7">
    <source>
        <dbReference type="ARBA" id="ARBA00023180"/>
    </source>
</evidence>
<dbReference type="AlphaFoldDB" id="A0A7R9HZ03"/>
<evidence type="ECO:0000256" key="5">
    <source>
        <dbReference type="ARBA" id="ARBA00022989"/>
    </source>
</evidence>
<feature type="domain" description="Cas1p 10 TM acyl transferase" evidence="9">
    <location>
        <begin position="402"/>
        <end position="881"/>
    </location>
</feature>
<feature type="transmembrane region" description="Helical" evidence="8">
    <location>
        <begin position="708"/>
        <end position="725"/>
    </location>
</feature>
<evidence type="ECO:0000256" key="2">
    <source>
        <dbReference type="ARBA" id="ARBA00010666"/>
    </source>
</evidence>
<dbReference type="Pfam" id="PF07779">
    <property type="entry name" value="Cas1_AcylT"/>
    <property type="match status" value="1"/>
</dbReference>
<feature type="transmembrane region" description="Helical" evidence="8">
    <location>
        <begin position="745"/>
        <end position="767"/>
    </location>
</feature>
<comment type="subcellular location">
    <subcellularLocation>
        <location evidence="1">Membrane</location>
        <topology evidence="1">Multi-pass membrane protein</topology>
    </subcellularLocation>
</comment>
<feature type="transmembrane region" description="Helical" evidence="8">
    <location>
        <begin position="501"/>
        <end position="521"/>
    </location>
</feature>
<evidence type="ECO:0000256" key="3">
    <source>
        <dbReference type="ARBA" id="ARBA00022679"/>
    </source>
</evidence>
<accession>A0A7R9HZ03</accession>
<evidence type="ECO:0000256" key="8">
    <source>
        <dbReference type="SAM" id="Phobius"/>
    </source>
</evidence>
<keyword evidence="5 8" id="KW-1133">Transmembrane helix</keyword>
<sequence>MARAQDRVVPTKRRRVLAKILQTIFDIGCCVVSTSSPDSSLSFLNQNHYFFIQYMAGTVDICYWHCVYSYEQAAHTRPTPCHPDPLSAVSKLTNIKALGSRMLRKPASHRVEGASVTQDPSNTTELVFRVREEEKHNTRILNLRIDSCKWLLSDGRYQGDQEWQPYGCMMHHYSQIDTKRCLLYLVYLKQHNHFVFIGDSRIRQLYTGLLEHLDHRDQGDPTSTTGPDNQHSDLNYINSKLRIKVDFIWSPYVSPHMVQHFNQWKSEKEPPSVIVAGSATWSIKESNASLHSVKEYSTNLTRLVQAIDGIVAKKSKVLWTLQEPVDEKKLHPSRTMITNEQLNKYNQAAIQILQHSAALLWSSSRLVAQGTLNESPDGLHMSPLALKHDTQILLNMYCNDHMNFNDGTCCSSSEPYTTLQVVTFSILGISSVLALTMFVRRKCQRCQGTASIEFSPLNEQSKQAAETSIYTLVCSLGRMGCIMAYFFLCDRTSFFMKENKYYSPISFWLPLAYILALGLFFTEDSRFTKVLHRDQTEEWKGWMQLVILIYHMTGASGILPIYMHVRVLVSAYIFLSGYGHFCYFWQRGDAGLVRFFQVLFRLNFVTVLLCLCMNRPYQFYYFVPLVSFWFLMVYLVLALPPQVTATSSKSNPLQYLYLVLKFVGLFSVITILYMSEVFFEKVFVTRPWKALFVTTDDDIHEWWFRWKLDRYSISYGMVFAVVYLLAQRYNLLNDNNHSNLFSPGIALSVTLASLIAVGSYTTFSFLCRNKLECNEIHTYTVFVPIVGYVVLRNISGVLRTRYSSFFAWFGRISLELFICQYHVFLAADTHGVLVLVPGYPVLNAIITSFIFICLSHDVHRITYALLPFAVPQDWRLVLRNAVLFLVVLVPIGIHDGMF</sequence>
<feature type="transmembrane region" description="Helical" evidence="8">
    <location>
        <begin position="657"/>
        <end position="679"/>
    </location>
</feature>
<evidence type="ECO:0000259" key="9">
    <source>
        <dbReference type="Pfam" id="PF07779"/>
    </source>
</evidence>
<dbReference type="GO" id="GO:0005794">
    <property type="term" value="C:Golgi apparatus"/>
    <property type="evidence" value="ECO:0007669"/>
    <property type="project" value="UniProtKB-ARBA"/>
</dbReference>
<dbReference type="InterPro" id="IPR012419">
    <property type="entry name" value="Cas1_AcylTrans_dom"/>
</dbReference>
<organism evidence="10">
    <name type="scientific">Timema bartmani</name>
    <dbReference type="NCBI Taxonomy" id="61472"/>
    <lineage>
        <taxon>Eukaryota</taxon>
        <taxon>Metazoa</taxon>
        <taxon>Ecdysozoa</taxon>
        <taxon>Arthropoda</taxon>
        <taxon>Hexapoda</taxon>
        <taxon>Insecta</taxon>
        <taxon>Pterygota</taxon>
        <taxon>Neoptera</taxon>
        <taxon>Polyneoptera</taxon>
        <taxon>Phasmatodea</taxon>
        <taxon>Timematodea</taxon>
        <taxon>Timematoidea</taxon>
        <taxon>Timematidae</taxon>
        <taxon>Timema</taxon>
    </lineage>
</organism>
<dbReference type="PANTHER" id="PTHR13533">
    <property type="entry name" value="N-ACETYLNEURAMINATE 9-O-ACETYLTRANSFERASE"/>
    <property type="match status" value="1"/>
</dbReference>
<name>A0A7R9HZ03_9NEOP</name>
<evidence type="ECO:0000256" key="1">
    <source>
        <dbReference type="ARBA" id="ARBA00004141"/>
    </source>
</evidence>
<keyword evidence="4 8" id="KW-0812">Transmembrane</keyword>
<protein>
    <recommendedName>
        <fullName evidence="9">Cas1p 10 TM acyl transferase domain-containing protein</fullName>
    </recommendedName>
</protein>
<dbReference type="SUPFAM" id="SSF52266">
    <property type="entry name" value="SGNH hydrolase"/>
    <property type="match status" value="1"/>
</dbReference>
<feature type="transmembrane region" description="Helical" evidence="8">
    <location>
        <begin position="779"/>
        <end position="798"/>
    </location>
</feature>
<keyword evidence="7" id="KW-0325">Glycoprotein</keyword>
<gene>
    <name evidence="10" type="ORF">TBIB3V08_LOCUS3761</name>
</gene>
<feature type="transmembrane region" description="Helical" evidence="8">
    <location>
        <begin position="592"/>
        <end position="612"/>
    </location>
</feature>
<feature type="transmembrane region" description="Helical" evidence="8">
    <location>
        <begin position="419"/>
        <end position="439"/>
    </location>
</feature>
<proteinExistence type="inferred from homology"/>
<keyword evidence="3" id="KW-0808">Transferase</keyword>
<feature type="transmembrane region" description="Helical" evidence="8">
    <location>
        <begin position="541"/>
        <end position="562"/>
    </location>
</feature>
<comment type="similarity">
    <text evidence="2">Belongs to the PC-esterase family. CASD1 subfamily.</text>
</comment>
<keyword evidence="6 8" id="KW-0472">Membrane</keyword>
<dbReference type="GO" id="GO:0016740">
    <property type="term" value="F:transferase activity"/>
    <property type="evidence" value="ECO:0007669"/>
    <property type="project" value="UniProtKB-KW"/>
</dbReference>
<dbReference type="InterPro" id="IPR036514">
    <property type="entry name" value="SGNH_hydro_sf"/>
</dbReference>
<feature type="transmembrane region" description="Helical" evidence="8">
    <location>
        <begin position="619"/>
        <end position="637"/>
    </location>
</feature>